<proteinExistence type="predicted"/>
<sequence>AFLDDCGICSGGDAGHEANSDKDDCGDCFGENADMDCNGDCGLSYGAAYFDDCGVCSGGYSGHLANSDQDCNGDCFGDAYEDDCSVCSGGDSGHVENTDKDCNGDCFGEAHLDDCGECSDGLSGHPADSDKDCNGDCFGDAFLDDCEICSGGGSDHTADMDKDCNGDCFGEAVIDDCGECSDGLSGHPANSDQDCMGECFGPAFEQNYCYDFDGDGYGGYTLDPETFCNLDVPSGWVPNCADTDDGCASNYHDCMGDCNGTEVDAIYYFDFDSDGLGSDISEEFCSGAVDPGWVSNSSDIDDDCFSNYLDCAGVCDGDAEVLIYWEDNDGDDLGSDNAQSFCNAEVPTGWAENSDDEDDNCYSNFHDCAGECNGSAQLITYCADTDSDELGNPGTEAEYCNTECSGIEDFCVESVPDGWVEGCD</sequence>
<organism evidence="1">
    <name type="scientific">marine metagenome</name>
    <dbReference type="NCBI Taxonomy" id="408172"/>
    <lineage>
        <taxon>unclassified sequences</taxon>
        <taxon>metagenomes</taxon>
        <taxon>ecological metagenomes</taxon>
    </lineage>
</organism>
<reference evidence="1" key="1">
    <citation type="submission" date="2018-05" db="EMBL/GenBank/DDBJ databases">
        <authorList>
            <person name="Lanie J.A."/>
            <person name="Ng W.-L."/>
            <person name="Kazmierczak K.M."/>
            <person name="Andrzejewski T.M."/>
            <person name="Davidsen T.M."/>
            <person name="Wayne K.J."/>
            <person name="Tettelin H."/>
            <person name="Glass J.I."/>
            <person name="Rusch D."/>
            <person name="Podicherti R."/>
            <person name="Tsui H.-C.T."/>
            <person name="Winkler M.E."/>
        </authorList>
    </citation>
    <scope>NUCLEOTIDE SEQUENCE</scope>
</reference>
<dbReference type="EMBL" id="UINC01078908">
    <property type="protein sequence ID" value="SVC20424.1"/>
    <property type="molecule type" value="Genomic_DNA"/>
</dbReference>
<feature type="non-terminal residue" evidence="1">
    <location>
        <position position="1"/>
    </location>
</feature>
<accession>A0A382K691</accession>
<name>A0A382K691_9ZZZZ</name>
<gene>
    <name evidence="1" type="ORF">METZ01_LOCUS273278</name>
</gene>
<evidence type="ECO:0000313" key="1">
    <source>
        <dbReference type="EMBL" id="SVC20424.1"/>
    </source>
</evidence>
<feature type="non-terminal residue" evidence="1">
    <location>
        <position position="424"/>
    </location>
</feature>
<protein>
    <submittedName>
        <fullName evidence="1">Uncharacterized protein</fullName>
    </submittedName>
</protein>
<dbReference type="AlphaFoldDB" id="A0A382K691"/>